<name>A0A3B0W5T7_9ZZZZ</name>
<organism evidence="1">
    <name type="scientific">hydrothermal vent metagenome</name>
    <dbReference type="NCBI Taxonomy" id="652676"/>
    <lineage>
        <taxon>unclassified sequences</taxon>
        <taxon>metagenomes</taxon>
        <taxon>ecological metagenomes</taxon>
    </lineage>
</organism>
<reference evidence="1" key="1">
    <citation type="submission" date="2018-06" db="EMBL/GenBank/DDBJ databases">
        <authorList>
            <person name="Zhirakovskaya E."/>
        </authorList>
    </citation>
    <scope>NUCLEOTIDE SEQUENCE</scope>
</reference>
<accession>A0A3B0W5T7</accession>
<sequence length="124" mass="13832">MQTLICPTCGCSLVRLGVTKKNIVTRSHGSNEYSFCCEGCAVLFDKDPVTIIEETKDLVVCPSCLAEKPIEQTVILIYKGETVYFCKCPYCITVFKDNAEYYIKRLAGETKFSGVFSDDHECCA</sequence>
<evidence type="ECO:0000313" key="1">
    <source>
        <dbReference type="EMBL" id="VAW51288.1"/>
    </source>
</evidence>
<dbReference type="AlphaFoldDB" id="A0A3B0W5T7"/>
<evidence type="ECO:0008006" key="2">
    <source>
        <dbReference type="Google" id="ProtNLM"/>
    </source>
</evidence>
<protein>
    <recommendedName>
        <fullName evidence="2">YHS domain-containing protein</fullName>
    </recommendedName>
</protein>
<proteinExistence type="predicted"/>
<dbReference type="EMBL" id="UOFD01000027">
    <property type="protein sequence ID" value="VAW51288.1"/>
    <property type="molecule type" value="Genomic_DNA"/>
</dbReference>
<gene>
    <name evidence="1" type="ORF">MNBD_GAMMA06-1888</name>
</gene>